<evidence type="ECO:0000256" key="3">
    <source>
        <dbReference type="ARBA" id="ARBA00020170"/>
    </source>
</evidence>
<dbReference type="InterPro" id="IPR003395">
    <property type="entry name" value="RecF/RecN/SMC_N"/>
</dbReference>
<keyword evidence="8 9" id="KW-0238">DNA-binding</keyword>
<evidence type="ECO:0000256" key="4">
    <source>
        <dbReference type="ARBA" id="ARBA00022490"/>
    </source>
</evidence>
<dbReference type="GO" id="GO:0005524">
    <property type="term" value="F:ATP binding"/>
    <property type="evidence" value="ECO:0007669"/>
    <property type="project" value="UniProtKB-UniRule"/>
</dbReference>
<reference evidence="12 13" key="1">
    <citation type="journal article" date="2013" name="Int. J. Syst. Evol. Microbiol.">
        <title>Kordia antarctica sp. nov., isolated from Antarctic seawater.</title>
        <authorList>
            <person name="Baek K."/>
            <person name="Choi A."/>
            <person name="Kang I."/>
            <person name="Lee K."/>
            <person name="Cho J.C."/>
        </authorList>
    </citation>
    <scope>NUCLEOTIDE SEQUENCE [LARGE SCALE GENOMIC DNA]</scope>
    <source>
        <strain evidence="12 13">IMCC3317</strain>
    </source>
</reference>
<dbReference type="Gene3D" id="3.40.50.300">
    <property type="entry name" value="P-loop containing nucleotide triphosphate hydrolases"/>
    <property type="match status" value="1"/>
</dbReference>
<protein>
    <recommendedName>
        <fullName evidence="3 9">DNA replication and repair protein RecF</fullName>
    </recommendedName>
</protein>
<evidence type="ECO:0000313" key="12">
    <source>
        <dbReference type="EMBL" id="QHI39032.1"/>
    </source>
</evidence>
<keyword evidence="5 9" id="KW-0235">DNA replication</keyword>
<evidence type="ECO:0000256" key="9">
    <source>
        <dbReference type="HAMAP-Rule" id="MF_00365"/>
    </source>
</evidence>
<evidence type="ECO:0000256" key="8">
    <source>
        <dbReference type="ARBA" id="ARBA00023125"/>
    </source>
</evidence>
<sequence>MLFFNNLHFYCNDATIFMFLKKLSLINYKNFDTNSFDFNPKVNCLVGNNGVGKTNVLDAIYHLSFGKSYFNPVASQNIKHGEEFFVVDGTYEKAERDENIICSLKKGQKKIVKRNGKPYDKLSEHIGFIPLVIISPADRDLIIEGSDTRRKFMDSVISQSNKHYLKNLINYNKVLSQRNSLLKYFALNSTFDGVTLSIYNDQLHDLGTKIYAERRKFIEAFVPIFISRYNAISNQKENVNISYKSQLHEKDFRSLLEENLTRDKVLQYTSVGAHKDDLLFAIETYPIKKFGSQGQQKSFLIALKLAQFDFIKQLVNVTPILLLDDIFDKLDEERVTQIMSLVNHDDFGQLFISDTHVDRTEAIVKEIHQSYEIFKL</sequence>
<dbReference type="HAMAP" id="MF_00365">
    <property type="entry name" value="RecF"/>
    <property type="match status" value="1"/>
</dbReference>
<dbReference type="GO" id="GO:0006260">
    <property type="term" value="P:DNA replication"/>
    <property type="evidence" value="ECO:0007669"/>
    <property type="project" value="UniProtKB-UniRule"/>
</dbReference>
<dbReference type="GO" id="GO:0000731">
    <property type="term" value="P:DNA synthesis involved in DNA repair"/>
    <property type="evidence" value="ECO:0007669"/>
    <property type="project" value="TreeGrafter"/>
</dbReference>
<accession>A0A7L4ZR01</accession>
<dbReference type="Pfam" id="PF02463">
    <property type="entry name" value="SMC_N"/>
    <property type="match status" value="1"/>
</dbReference>
<dbReference type="PANTHER" id="PTHR32182">
    <property type="entry name" value="DNA REPLICATION AND REPAIR PROTEIN RECF"/>
    <property type="match status" value="1"/>
</dbReference>
<evidence type="ECO:0000256" key="10">
    <source>
        <dbReference type="RuleBase" id="RU000578"/>
    </source>
</evidence>
<evidence type="ECO:0000256" key="5">
    <source>
        <dbReference type="ARBA" id="ARBA00022705"/>
    </source>
</evidence>
<dbReference type="InterPro" id="IPR042174">
    <property type="entry name" value="RecF_2"/>
</dbReference>
<proteinExistence type="inferred from homology"/>
<dbReference type="EMBL" id="CP019288">
    <property type="protein sequence ID" value="QHI39032.1"/>
    <property type="molecule type" value="Genomic_DNA"/>
</dbReference>
<dbReference type="Proteomes" id="UP000464657">
    <property type="component" value="Chromosome"/>
</dbReference>
<dbReference type="GO" id="GO:0006302">
    <property type="term" value="P:double-strand break repair"/>
    <property type="evidence" value="ECO:0007669"/>
    <property type="project" value="TreeGrafter"/>
</dbReference>
<dbReference type="SUPFAM" id="SSF52540">
    <property type="entry name" value="P-loop containing nucleoside triphosphate hydrolases"/>
    <property type="match status" value="1"/>
</dbReference>
<keyword evidence="9 10" id="KW-0234">DNA repair</keyword>
<evidence type="ECO:0000256" key="7">
    <source>
        <dbReference type="ARBA" id="ARBA00022840"/>
    </source>
</evidence>
<organism evidence="12 13">
    <name type="scientific">Kordia antarctica</name>
    <dbReference type="NCBI Taxonomy" id="1218801"/>
    <lineage>
        <taxon>Bacteria</taxon>
        <taxon>Pseudomonadati</taxon>
        <taxon>Bacteroidota</taxon>
        <taxon>Flavobacteriia</taxon>
        <taxon>Flavobacteriales</taxon>
        <taxon>Flavobacteriaceae</taxon>
        <taxon>Kordia</taxon>
    </lineage>
</organism>
<dbReference type="GO" id="GO:0003697">
    <property type="term" value="F:single-stranded DNA binding"/>
    <property type="evidence" value="ECO:0007669"/>
    <property type="project" value="UniProtKB-UniRule"/>
</dbReference>
<comment type="similarity">
    <text evidence="2 9 10">Belongs to the RecF family.</text>
</comment>
<keyword evidence="7 9" id="KW-0067">ATP-binding</keyword>
<dbReference type="NCBIfam" id="TIGR00611">
    <property type="entry name" value="recf"/>
    <property type="match status" value="1"/>
</dbReference>
<dbReference type="InterPro" id="IPR027417">
    <property type="entry name" value="P-loop_NTPase"/>
</dbReference>
<keyword evidence="9 10" id="KW-0227">DNA damage</keyword>
<evidence type="ECO:0000256" key="1">
    <source>
        <dbReference type="ARBA" id="ARBA00004496"/>
    </source>
</evidence>
<dbReference type="KEGG" id="kan:IMCC3317_44320"/>
<dbReference type="Gene3D" id="1.20.1050.90">
    <property type="entry name" value="RecF/RecN/SMC, N-terminal domain"/>
    <property type="match status" value="1"/>
</dbReference>
<feature type="binding site" evidence="9">
    <location>
        <begin position="47"/>
        <end position="54"/>
    </location>
    <ligand>
        <name>ATP</name>
        <dbReference type="ChEBI" id="CHEBI:30616"/>
    </ligand>
</feature>
<dbReference type="InterPro" id="IPR018078">
    <property type="entry name" value="DNA-binding_RecF_CS"/>
</dbReference>
<dbReference type="AlphaFoldDB" id="A0A7L4ZR01"/>
<evidence type="ECO:0000259" key="11">
    <source>
        <dbReference type="Pfam" id="PF02463"/>
    </source>
</evidence>
<comment type="function">
    <text evidence="9 10">The RecF protein is involved in DNA metabolism; it is required for DNA replication and normal SOS inducibility. RecF binds preferentially to single-stranded, linear DNA. It also seems to bind ATP.</text>
</comment>
<keyword evidence="6 9" id="KW-0547">Nucleotide-binding</keyword>
<dbReference type="InterPro" id="IPR001238">
    <property type="entry name" value="DNA-binding_RecF"/>
</dbReference>
<dbReference type="GO" id="GO:0009432">
    <property type="term" value="P:SOS response"/>
    <property type="evidence" value="ECO:0007669"/>
    <property type="project" value="UniProtKB-UniRule"/>
</dbReference>
<keyword evidence="9 10" id="KW-0742">SOS response</keyword>
<dbReference type="PANTHER" id="PTHR32182:SF0">
    <property type="entry name" value="DNA REPLICATION AND REPAIR PROTEIN RECF"/>
    <property type="match status" value="1"/>
</dbReference>
<gene>
    <name evidence="12" type="primary">recF_3</name>
    <name evidence="9" type="synonym">recF</name>
    <name evidence="12" type="ORF">IMCC3317_44320</name>
</gene>
<dbReference type="PROSITE" id="PS00618">
    <property type="entry name" value="RECF_2"/>
    <property type="match status" value="1"/>
</dbReference>
<dbReference type="GO" id="GO:0005737">
    <property type="term" value="C:cytoplasm"/>
    <property type="evidence" value="ECO:0007669"/>
    <property type="project" value="UniProtKB-SubCell"/>
</dbReference>
<evidence type="ECO:0000313" key="13">
    <source>
        <dbReference type="Proteomes" id="UP000464657"/>
    </source>
</evidence>
<feature type="domain" description="RecF/RecN/SMC N-terminal" evidence="11">
    <location>
        <begin position="19"/>
        <end position="353"/>
    </location>
</feature>
<comment type="subcellular location">
    <subcellularLocation>
        <location evidence="1 9 10">Cytoplasm</location>
    </subcellularLocation>
</comment>
<evidence type="ECO:0000256" key="6">
    <source>
        <dbReference type="ARBA" id="ARBA00022741"/>
    </source>
</evidence>
<dbReference type="PROSITE" id="PS00617">
    <property type="entry name" value="RECF_1"/>
    <property type="match status" value="1"/>
</dbReference>
<keyword evidence="4 9" id="KW-0963">Cytoplasm</keyword>
<keyword evidence="13" id="KW-1185">Reference proteome</keyword>
<name>A0A7L4ZR01_9FLAO</name>
<evidence type="ECO:0000256" key="2">
    <source>
        <dbReference type="ARBA" id="ARBA00008016"/>
    </source>
</evidence>